<dbReference type="PANTHER" id="PTHR36115">
    <property type="entry name" value="PROLINE-RICH ANTIGEN HOMOLOG-RELATED"/>
    <property type="match status" value="1"/>
</dbReference>
<keyword evidence="9" id="KW-1185">Reference proteome</keyword>
<evidence type="ECO:0000259" key="7">
    <source>
        <dbReference type="Pfam" id="PF06271"/>
    </source>
</evidence>
<dbReference type="RefSeq" id="WP_110609795.1">
    <property type="nucleotide sequence ID" value="NZ_PDOD01000002.1"/>
</dbReference>
<evidence type="ECO:0000256" key="5">
    <source>
        <dbReference type="ARBA" id="ARBA00023136"/>
    </source>
</evidence>
<dbReference type="EMBL" id="PDOD01000002">
    <property type="protein sequence ID" value="PYZ93763.1"/>
    <property type="molecule type" value="Genomic_DNA"/>
</dbReference>
<evidence type="ECO:0000313" key="8">
    <source>
        <dbReference type="EMBL" id="PYZ93763.1"/>
    </source>
</evidence>
<protein>
    <recommendedName>
        <fullName evidence="7">RDD domain-containing protein</fullName>
    </recommendedName>
</protein>
<dbReference type="AlphaFoldDB" id="A0A323TM84"/>
<evidence type="ECO:0000256" key="6">
    <source>
        <dbReference type="SAM" id="Phobius"/>
    </source>
</evidence>
<dbReference type="GO" id="GO:0005886">
    <property type="term" value="C:plasma membrane"/>
    <property type="evidence" value="ECO:0007669"/>
    <property type="project" value="UniProtKB-SubCell"/>
</dbReference>
<accession>A0A323TM84</accession>
<gene>
    <name evidence="8" type="ORF">CR194_11455</name>
</gene>
<feature type="transmembrane region" description="Helical" evidence="6">
    <location>
        <begin position="36"/>
        <end position="60"/>
    </location>
</feature>
<keyword evidence="3 6" id="KW-0812">Transmembrane</keyword>
<feature type="domain" description="RDD" evidence="7">
    <location>
        <begin position="29"/>
        <end position="157"/>
    </location>
</feature>
<keyword evidence="2" id="KW-1003">Cell membrane</keyword>
<feature type="transmembrane region" description="Helical" evidence="6">
    <location>
        <begin position="66"/>
        <end position="88"/>
    </location>
</feature>
<comment type="caution">
    <text evidence="8">The sequence shown here is derived from an EMBL/GenBank/DDBJ whole genome shotgun (WGS) entry which is preliminary data.</text>
</comment>
<dbReference type="Pfam" id="PF06271">
    <property type="entry name" value="RDD"/>
    <property type="match status" value="1"/>
</dbReference>
<keyword evidence="4 6" id="KW-1133">Transmembrane helix</keyword>
<dbReference type="InterPro" id="IPR051791">
    <property type="entry name" value="Pra-immunoreactive"/>
</dbReference>
<dbReference type="InterPro" id="IPR010432">
    <property type="entry name" value="RDD"/>
</dbReference>
<name>A0A323TM84_9BACI</name>
<comment type="subcellular location">
    <subcellularLocation>
        <location evidence="1">Cell membrane</location>
        <topology evidence="1">Multi-pass membrane protein</topology>
    </subcellularLocation>
</comment>
<evidence type="ECO:0000256" key="2">
    <source>
        <dbReference type="ARBA" id="ARBA00022475"/>
    </source>
</evidence>
<organism evidence="8 9">
    <name type="scientific">Salipaludibacillus keqinensis</name>
    <dbReference type="NCBI Taxonomy" id="2045207"/>
    <lineage>
        <taxon>Bacteria</taxon>
        <taxon>Bacillati</taxon>
        <taxon>Bacillota</taxon>
        <taxon>Bacilli</taxon>
        <taxon>Bacillales</taxon>
        <taxon>Bacillaceae</taxon>
    </lineage>
</organism>
<sequence>MNEEHSHVPSEHEIIERQDQRTEEKTVGYAGFWIRFWAYLVDLIIVSSLTGILLVPFYLLLNVNELTWGVFTLGGFLSTVTAFGYFTLMTKYFRQTLGKLIFGIKVYSYENSHLSWLDVVFREIVGRFIHQSLVFTNLLYLIVPFSSEKRGIHDRLGHTFVGLEPRKGKVIRTEEEDI</sequence>
<reference evidence="8 9" key="1">
    <citation type="submission" date="2017-10" db="EMBL/GenBank/DDBJ databases">
        <title>Bacillus sp. nov., a halophilic bacterium isolated from a Keqin Lake.</title>
        <authorList>
            <person name="Wang H."/>
        </authorList>
    </citation>
    <scope>NUCLEOTIDE SEQUENCE [LARGE SCALE GENOMIC DNA]</scope>
    <source>
        <strain evidence="8 9">KQ-12</strain>
    </source>
</reference>
<evidence type="ECO:0000313" key="9">
    <source>
        <dbReference type="Proteomes" id="UP000248214"/>
    </source>
</evidence>
<evidence type="ECO:0000256" key="3">
    <source>
        <dbReference type="ARBA" id="ARBA00022692"/>
    </source>
</evidence>
<proteinExistence type="predicted"/>
<dbReference type="Proteomes" id="UP000248214">
    <property type="component" value="Unassembled WGS sequence"/>
</dbReference>
<evidence type="ECO:0000256" key="4">
    <source>
        <dbReference type="ARBA" id="ARBA00022989"/>
    </source>
</evidence>
<keyword evidence="5 6" id="KW-0472">Membrane</keyword>
<dbReference type="OrthoDB" id="9793824at2"/>
<dbReference type="PANTHER" id="PTHR36115:SF9">
    <property type="entry name" value="LMO1584 PROTEIN"/>
    <property type="match status" value="1"/>
</dbReference>
<evidence type="ECO:0000256" key="1">
    <source>
        <dbReference type="ARBA" id="ARBA00004651"/>
    </source>
</evidence>